<evidence type="ECO:0000313" key="2">
    <source>
        <dbReference type="EMBL" id="WWC58980.1"/>
    </source>
</evidence>
<gene>
    <name evidence="1" type="ORF">I303_02342</name>
    <name evidence="2" type="ORF">I303_101526</name>
</gene>
<dbReference type="Proteomes" id="UP000078595">
    <property type="component" value="Chromosome 2"/>
</dbReference>
<dbReference type="VEuPathDB" id="FungiDB:I303_02342"/>
<dbReference type="GeneID" id="28966041"/>
<dbReference type="EMBL" id="KI894028">
    <property type="protein sequence ID" value="OBR88123.1"/>
    <property type="molecule type" value="Genomic_DNA"/>
</dbReference>
<name>A0A1A6ADL3_9TREE</name>
<proteinExistence type="predicted"/>
<organism evidence="1">
    <name type="scientific">Kwoniella dejecticola CBS 10117</name>
    <dbReference type="NCBI Taxonomy" id="1296121"/>
    <lineage>
        <taxon>Eukaryota</taxon>
        <taxon>Fungi</taxon>
        <taxon>Dikarya</taxon>
        <taxon>Basidiomycota</taxon>
        <taxon>Agaricomycotina</taxon>
        <taxon>Tremellomycetes</taxon>
        <taxon>Tremellales</taxon>
        <taxon>Cryptococcaceae</taxon>
        <taxon>Kwoniella</taxon>
    </lineage>
</organism>
<accession>A0A1A6ADL3</accession>
<dbReference type="EMBL" id="CP144531">
    <property type="protein sequence ID" value="WWC58980.1"/>
    <property type="molecule type" value="Genomic_DNA"/>
</dbReference>
<reference evidence="2" key="2">
    <citation type="submission" date="2013-07" db="EMBL/GenBank/DDBJ databases">
        <authorList>
            <consortium name="The Broad Institute Genome Sequencing Platform"/>
            <person name="Cuomo C."/>
            <person name="Litvintseva A."/>
            <person name="Chen Y."/>
            <person name="Heitman J."/>
            <person name="Sun S."/>
            <person name="Springer D."/>
            <person name="Dromer F."/>
            <person name="Young S.K."/>
            <person name="Zeng Q."/>
            <person name="Gargeya S."/>
            <person name="Fitzgerald M."/>
            <person name="Abouelleil A."/>
            <person name="Alvarado L."/>
            <person name="Berlin A.M."/>
            <person name="Chapman S.B."/>
            <person name="Dewar J."/>
            <person name="Goldberg J."/>
            <person name="Griggs A."/>
            <person name="Gujja S."/>
            <person name="Hansen M."/>
            <person name="Howarth C."/>
            <person name="Imamovic A."/>
            <person name="Larimer J."/>
            <person name="McCowan C."/>
            <person name="Murphy C."/>
            <person name="Pearson M."/>
            <person name="Priest M."/>
            <person name="Roberts A."/>
            <person name="Saif S."/>
            <person name="Shea T."/>
            <person name="Sykes S."/>
            <person name="Wortman J."/>
            <person name="Nusbaum C."/>
            <person name="Birren B."/>
        </authorList>
    </citation>
    <scope>NUCLEOTIDE SEQUENCE</scope>
    <source>
        <strain evidence="2">CBS 10117</strain>
    </source>
</reference>
<evidence type="ECO:0000313" key="3">
    <source>
        <dbReference type="Proteomes" id="UP000078595"/>
    </source>
</evidence>
<sequence length="221" mass="24780">MLSAIFRVLHKDRPSSRGQDTVRLLSAAEESIGLPVLRGASDKTNIFYCPSTNKDHDDNSVVYGYRKYHSHMDSMKGLEESLVAPINDVYHKLNERHGKGGYAALALSVQSKQPVENHISQYDISPPSKLAIDSVPIPSESRNTLLELKTMMWNAHKAGIFVLRKEEPSGVPDTQASFENEPQQGERFSTFCILDPRIRLDQAQKKDTILEMSGIARKIET</sequence>
<dbReference type="RefSeq" id="XP_018265965.1">
    <property type="nucleotide sequence ID" value="XM_018405684.1"/>
</dbReference>
<keyword evidence="3" id="KW-1185">Reference proteome</keyword>
<evidence type="ECO:0000313" key="1">
    <source>
        <dbReference type="EMBL" id="OBR88123.1"/>
    </source>
</evidence>
<reference evidence="1" key="1">
    <citation type="submission" date="2013-07" db="EMBL/GenBank/DDBJ databases">
        <title>The Genome Sequence of Cryptococcus dejecticola CBS10117.</title>
        <authorList>
            <consortium name="The Broad Institute Genome Sequencing Platform"/>
            <person name="Cuomo C."/>
            <person name="Litvintseva A."/>
            <person name="Chen Y."/>
            <person name="Heitman J."/>
            <person name="Sun S."/>
            <person name="Springer D."/>
            <person name="Dromer F."/>
            <person name="Young S.K."/>
            <person name="Zeng Q."/>
            <person name="Gargeya S."/>
            <person name="Fitzgerald M."/>
            <person name="Abouelleil A."/>
            <person name="Alvarado L."/>
            <person name="Berlin A.M."/>
            <person name="Chapman S.B."/>
            <person name="Dewar J."/>
            <person name="Goldberg J."/>
            <person name="Griggs A."/>
            <person name="Gujja S."/>
            <person name="Hansen M."/>
            <person name="Howarth C."/>
            <person name="Imamovic A."/>
            <person name="Larimer J."/>
            <person name="McCowan C."/>
            <person name="Murphy C."/>
            <person name="Pearson M."/>
            <person name="Priest M."/>
            <person name="Roberts A."/>
            <person name="Saif S."/>
            <person name="Shea T."/>
            <person name="Sykes S."/>
            <person name="Wortman J."/>
            <person name="Nusbaum C."/>
            <person name="Birren B."/>
        </authorList>
    </citation>
    <scope>NUCLEOTIDE SEQUENCE [LARGE SCALE GENOMIC DNA]</scope>
    <source>
        <strain evidence="1">CBS 10117</strain>
    </source>
</reference>
<reference evidence="2" key="3">
    <citation type="submission" date="2024-02" db="EMBL/GenBank/DDBJ databases">
        <title>Comparative genomics of Cryptococcus and Kwoniella reveals pathogenesis evolution and contrasting modes of karyotype evolution via chromosome fusion or intercentromeric recombination.</title>
        <authorList>
            <person name="Coelho M.A."/>
            <person name="David-Palma M."/>
            <person name="Shea T."/>
            <person name="Bowers K."/>
            <person name="McGinley-Smith S."/>
            <person name="Mohammad A.W."/>
            <person name="Gnirke A."/>
            <person name="Yurkov A.M."/>
            <person name="Nowrousian M."/>
            <person name="Sun S."/>
            <person name="Cuomo C.A."/>
            <person name="Heitman J."/>
        </authorList>
    </citation>
    <scope>NUCLEOTIDE SEQUENCE</scope>
    <source>
        <strain evidence="2">CBS 10117</strain>
    </source>
</reference>
<dbReference type="AlphaFoldDB" id="A0A1A6ADL3"/>
<dbReference type="KEGG" id="kdj:28966041"/>
<protein>
    <submittedName>
        <fullName evidence="1">Uncharacterized protein</fullName>
    </submittedName>
</protein>